<dbReference type="Proteomes" id="UP000831537">
    <property type="component" value="Chromosome"/>
</dbReference>
<keyword evidence="1" id="KW-1133">Transmembrane helix</keyword>
<feature type="transmembrane region" description="Helical" evidence="1">
    <location>
        <begin position="52"/>
        <end position="71"/>
    </location>
</feature>
<dbReference type="RefSeq" id="WP_244746356.1">
    <property type="nucleotide sequence ID" value="NZ_CP095071.1"/>
</dbReference>
<feature type="transmembrane region" description="Helical" evidence="1">
    <location>
        <begin position="77"/>
        <end position="95"/>
    </location>
</feature>
<accession>A0ABY4GS04</accession>
<dbReference type="EMBL" id="CP095071">
    <property type="protein sequence ID" value="UOQ86032.1"/>
    <property type="molecule type" value="Genomic_DNA"/>
</dbReference>
<feature type="transmembrane region" description="Helical" evidence="1">
    <location>
        <begin position="107"/>
        <end position="125"/>
    </location>
</feature>
<organism evidence="2 3">
    <name type="scientific">Gracilibacillus salinarum</name>
    <dbReference type="NCBI Taxonomy" id="2932255"/>
    <lineage>
        <taxon>Bacteria</taxon>
        <taxon>Bacillati</taxon>
        <taxon>Bacillota</taxon>
        <taxon>Bacilli</taxon>
        <taxon>Bacillales</taxon>
        <taxon>Bacillaceae</taxon>
        <taxon>Gracilibacillus</taxon>
    </lineage>
</organism>
<evidence type="ECO:0000256" key="1">
    <source>
        <dbReference type="SAM" id="Phobius"/>
    </source>
</evidence>
<protein>
    <recommendedName>
        <fullName evidence="4">DUF1129 domain-containing protein</fullName>
    </recommendedName>
</protein>
<gene>
    <name evidence="2" type="ORF">MUN87_03790</name>
</gene>
<evidence type="ECO:0000313" key="2">
    <source>
        <dbReference type="EMBL" id="UOQ86032.1"/>
    </source>
</evidence>
<keyword evidence="1" id="KW-0472">Membrane</keyword>
<feature type="transmembrane region" description="Helical" evidence="1">
    <location>
        <begin position="131"/>
        <end position="149"/>
    </location>
</feature>
<sequence>MNQGRKQLIVKEIQYWKSHKLLPDQYCDFLLALYTEGHVNDSEQEQRSKSGYLLLFYFLDSLLVLLPILIFLATDAFFIRVIGIVIICSLALLMIKLFSRYSELKSGYAVMIFFVVCLFSSLLVLDEYVDNRWITYSWMLVNSLIWIIAGKRKQQHFLQIAGIFVLIMIGIMLGFNFF</sequence>
<proteinExistence type="predicted"/>
<reference evidence="2 3" key="1">
    <citation type="submission" date="2022-04" db="EMBL/GenBank/DDBJ databases">
        <title>Gracilibacillus sp. isolated from saltern.</title>
        <authorList>
            <person name="Won M."/>
            <person name="Lee C.-M."/>
            <person name="Woen H.-Y."/>
            <person name="Kwon S.-W."/>
        </authorList>
    </citation>
    <scope>NUCLEOTIDE SEQUENCE [LARGE SCALE GENOMIC DNA]</scope>
    <source>
        <strain evidence="2 3">SSPM10-3</strain>
    </source>
</reference>
<keyword evidence="1" id="KW-0812">Transmembrane</keyword>
<evidence type="ECO:0000313" key="3">
    <source>
        <dbReference type="Proteomes" id="UP000831537"/>
    </source>
</evidence>
<name>A0ABY4GS04_9BACI</name>
<feature type="transmembrane region" description="Helical" evidence="1">
    <location>
        <begin position="156"/>
        <end position="177"/>
    </location>
</feature>
<keyword evidence="3" id="KW-1185">Reference proteome</keyword>
<evidence type="ECO:0008006" key="4">
    <source>
        <dbReference type="Google" id="ProtNLM"/>
    </source>
</evidence>